<evidence type="ECO:0000256" key="4">
    <source>
        <dbReference type="SAM" id="Coils"/>
    </source>
</evidence>
<feature type="region of interest" description="Disordered" evidence="5">
    <location>
        <begin position="94"/>
        <end position="113"/>
    </location>
</feature>
<dbReference type="PANTHER" id="PTHR12241">
    <property type="entry name" value="TUBULIN POLYGLUTAMYLASE"/>
    <property type="match status" value="1"/>
</dbReference>
<feature type="compositionally biased region" description="Low complexity" evidence="5">
    <location>
        <begin position="98"/>
        <end position="113"/>
    </location>
</feature>
<keyword evidence="4" id="KW-0175">Coiled coil</keyword>
<proteinExistence type="predicted"/>
<dbReference type="Pfam" id="PF03133">
    <property type="entry name" value="TTL"/>
    <property type="match status" value="1"/>
</dbReference>
<dbReference type="SUPFAM" id="SSF56059">
    <property type="entry name" value="Glutathione synthetase ATP-binding domain-like"/>
    <property type="match status" value="1"/>
</dbReference>
<feature type="coiled-coil region" evidence="4">
    <location>
        <begin position="606"/>
        <end position="633"/>
    </location>
</feature>
<reference evidence="6 7" key="1">
    <citation type="submission" date="2024-02" db="EMBL/GenBank/DDBJ databases">
        <authorList>
            <person name="Daric V."/>
            <person name="Darras S."/>
        </authorList>
    </citation>
    <scope>NUCLEOTIDE SEQUENCE [LARGE SCALE GENOMIC DNA]</scope>
</reference>
<evidence type="ECO:0000256" key="3">
    <source>
        <dbReference type="ARBA" id="ARBA00022840"/>
    </source>
</evidence>
<evidence type="ECO:0000313" key="6">
    <source>
        <dbReference type="EMBL" id="CAK8693062.1"/>
    </source>
</evidence>
<dbReference type="Proteomes" id="UP001642483">
    <property type="component" value="Unassembled WGS sequence"/>
</dbReference>
<dbReference type="Gene3D" id="3.30.470.20">
    <property type="entry name" value="ATP-grasp fold, B domain"/>
    <property type="match status" value="1"/>
</dbReference>
<name>A0ABP0GMW2_CLALP</name>
<comment type="caution">
    <text evidence="6">The sequence shown here is derived from an EMBL/GenBank/DDBJ whole genome shotgun (WGS) entry which is preliminary data.</text>
</comment>
<evidence type="ECO:0000256" key="5">
    <source>
        <dbReference type="SAM" id="MobiDB-lite"/>
    </source>
</evidence>
<dbReference type="PROSITE" id="PS51221">
    <property type="entry name" value="TTL"/>
    <property type="match status" value="1"/>
</dbReference>
<dbReference type="InterPro" id="IPR004344">
    <property type="entry name" value="TTL/TTLL_fam"/>
</dbReference>
<accession>A0ABP0GMW2</accession>
<keyword evidence="1" id="KW-0436">Ligase</keyword>
<evidence type="ECO:0000256" key="2">
    <source>
        <dbReference type="ARBA" id="ARBA00022741"/>
    </source>
</evidence>
<keyword evidence="3" id="KW-0067">ATP-binding</keyword>
<gene>
    <name evidence="6" type="ORF">CVLEPA_LOCUS26391</name>
</gene>
<evidence type="ECO:0000256" key="1">
    <source>
        <dbReference type="ARBA" id="ARBA00022598"/>
    </source>
</evidence>
<organism evidence="6 7">
    <name type="scientific">Clavelina lepadiformis</name>
    <name type="common">Light-bulb sea squirt</name>
    <name type="synonym">Ascidia lepadiformis</name>
    <dbReference type="NCBI Taxonomy" id="159417"/>
    <lineage>
        <taxon>Eukaryota</taxon>
        <taxon>Metazoa</taxon>
        <taxon>Chordata</taxon>
        <taxon>Tunicata</taxon>
        <taxon>Ascidiacea</taxon>
        <taxon>Aplousobranchia</taxon>
        <taxon>Clavelinidae</taxon>
        <taxon>Clavelina</taxon>
    </lineage>
</organism>
<keyword evidence="7" id="KW-1185">Reference proteome</keyword>
<evidence type="ECO:0000313" key="7">
    <source>
        <dbReference type="Proteomes" id="UP001642483"/>
    </source>
</evidence>
<evidence type="ECO:0008006" key="8">
    <source>
        <dbReference type="Google" id="ProtNLM"/>
    </source>
</evidence>
<sequence length="970" mass="109681">MTLTEVQTMENSLSIGLKDLKIDDVHPDSKNNNIVPSKLYLKLDSALLADTSPSEQMPKLKAADSQISRSSIVDTSSIISSSLLMYQTTKRNSKDSIVESSSSATSPPSPKIASDLLCTEDEIISNLEAEGEDDENDCNTSRSKAMAEGILEVNGEVLGEDLSSDVKKSDEAASITCSSPSRKKKKKKKKWIGICTTNCKYDSVRRMSRRYGMKEVGEDEEWAIFWTDYSVSLDRVMEMKRFQKINHFPGMNEICRKDFLARNLNRLHKLFPKEYNCFPKTWCFPADFSDFQAYCRSKKNKTFICKPESGCQGRGIFLTKNAKDIKPGEHMICQQYVNKCLTIDGFKFDFRLYVLVTSCDPLRIFMYKEGLGRFATKKYCEPTNHNLDEVCMHLTNYAINKNSDDFIRDDVSGSKRKIATVCQWLDEHGYDVPKMWASIEDVVIKTLISAHPILKHNYRTCFPNHVRGSACFEILGFDVMLDKKMKAWVLEVNHSPSFHTDAKLDKEVKEGLLLDTLNLLDLRSVDRKKCLEEDRRRVKERLISKPKSRESRLEEIKTSQQQYQESLEKYENDHLGGFRRIYPAPGYEKYNQYFENSCSLFQMTAAAKAREEAAKAQREEIRMKQEKREAMLKGRPYRPDLKKEAGESGGERKLQSGIVPFRHRPVTRQLTTLTRQISPELGASIDTSKPVEISEDEELERISGLLQRDSLIRSLGVVEQVHRLLHCTPGTTGITKSVLPQEFDKVRHNLELQKQLIPRTDDVIPPIVINSTFRGHNNAVVVPLHRNPIHMYSGKTALASNLYPVTSYNGKQLATESVNRITIRTGSGEQHPGDRIVTNLCAKNNSGSLGGRTGFSPKPLAFAPGLYCRKLEREHSGGTNGQTRFGNSFSKGVRVGLKAYGDKERSSGVSFPLTNGIIGTVLTQQPQTKYPFQQDVAVDWPVHNSALKFQGHKRACSAVTSKRKAPGIYS</sequence>
<protein>
    <recommendedName>
        <fullName evidence="8">Tubulin polyglutamylase TTLL6</fullName>
    </recommendedName>
</protein>
<dbReference type="EMBL" id="CAWYQH010000130">
    <property type="protein sequence ID" value="CAK8693062.1"/>
    <property type="molecule type" value="Genomic_DNA"/>
</dbReference>
<keyword evidence="2" id="KW-0547">Nucleotide-binding</keyword>
<dbReference type="PANTHER" id="PTHR12241:SF161">
    <property type="entry name" value="TUBULIN POLYGLUTAMYLASE TTLL6"/>
    <property type="match status" value="1"/>
</dbReference>